<dbReference type="EMBL" id="JABBPG010000017">
    <property type="protein sequence ID" value="NOU53143.1"/>
    <property type="molecule type" value="Genomic_DNA"/>
</dbReference>
<dbReference type="Gene3D" id="3.10.450.50">
    <property type="match status" value="1"/>
</dbReference>
<gene>
    <name evidence="2" type="ORF">HG263_21825</name>
</gene>
<dbReference type="RefSeq" id="WP_171628178.1">
    <property type="nucleotide sequence ID" value="NZ_JABBPG010000017.1"/>
</dbReference>
<dbReference type="Proteomes" id="UP000586305">
    <property type="component" value="Unassembled WGS sequence"/>
</dbReference>
<dbReference type="SUPFAM" id="SSF54427">
    <property type="entry name" value="NTF2-like"/>
    <property type="match status" value="1"/>
</dbReference>
<feature type="chain" id="PRO_5032792499" description="SnoaL-like domain-containing protein" evidence="1">
    <location>
        <begin position="23"/>
        <end position="154"/>
    </location>
</feature>
<dbReference type="InterPro" id="IPR032710">
    <property type="entry name" value="NTF2-like_dom_sf"/>
</dbReference>
<proteinExistence type="predicted"/>
<dbReference type="AlphaFoldDB" id="A0A849VL39"/>
<feature type="signal peptide" evidence="1">
    <location>
        <begin position="1"/>
        <end position="22"/>
    </location>
</feature>
<comment type="caution">
    <text evidence="2">The sequence shown here is derived from an EMBL/GenBank/DDBJ whole genome shotgun (WGS) entry which is preliminary data.</text>
</comment>
<reference evidence="2 3" key="1">
    <citation type="submission" date="2020-04" db="EMBL/GenBank/DDBJ databases">
        <title>Pseudoalteromonas caenipelagi sp. nov., isolated from a tidal flat.</title>
        <authorList>
            <person name="Park S."/>
            <person name="Yoon J.-H."/>
        </authorList>
    </citation>
    <scope>NUCLEOTIDE SEQUENCE [LARGE SCALE GENOMIC DNA]</scope>
    <source>
        <strain evidence="2 3">JBTF-M23</strain>
    </source>
</reference>
<organism evidence="2 3">
    <name type="scientific">Pseudoalteromonas caenipelagi</name>
    <dbReference type="NCBI Taxonomy" id="2726988"/>
    <lineage>
        <taxon>Bacteria</taxon>
        <taxon>Pseudomonadati</taxon>
        <taxon>Pseudomonadota</taxon>
        <taxon>Gammaproteobacteria</taxon>
        <taxon>Alteromonadales</taxon>
        <taxon>Pseudoalteromonadaceae</taxon>
        <taxon>Pseudoalteromonas</taxon>
    </lineage>
</organism>
<evidence type="ECO:0000313" key="2">
    <source>
        <dbReference type="EMBL" id="NOU53143.1"/>
    </source>
</evidence>
<accession>A0A849VL39</accession>
<name>A0A849VL39_9GAMM</name>
<evidence type="ECO:0000313" key="3">
    <source>
        <dbReference type="Proteomes" id="UP000586305"/>
    </source>
</evidence>
<protein>
    <recommendedName>
        <fullName evidence="4">SnoaL-like domain-containing protein</fullName>
    </recommendedName>
</protein>
<evidence type="ECO:0008006" key="4">
    <source>
        <dbReference type="Google" id="ProtNLM"/>
    </source>
</evidence>
<evidence type="ECO:0000256" key="1">
    <source>
        <dbReference type="SAM" id="SignalP"/>
    </source>
</evidence>
<keyword evidence="1" id="KW-0732">Signal</keyword>
<sequence length="154" mass="17580">MKSLWKLVYAIGVTLLSTVLHANESKTEIESMTPKQLEQRVKVINALQNAVLLKGSSVADVDALFAQYTDDFQYVHKVYGGTYSRQHLYNNTVKFLKAGEYNYTGPRYTLVAMIVGHDAVSVERQQIFEGKPENHLSVFEFKGQKVSKIIEYWK</sequence>
<keyword evidence="3" id="KW-1185">Reference proteome</keyword>